<accession>A0ABC8TJQ2</accession>
<evidence type="ECO:0000259" key="6">
    <source>
        <dbReference type="PROSITE" id="PS50948"/>
    </source>
</evidence>
<keyword evidence="8" id="KW-1185">Reference proteome</keyword>
<dbReference type="Gene3D" id="2.90.10.10">
    <property type="entry name" value="Bulb-type lectin domain"/>
    <property type="match status" value="1"/>
</dbReference>
<dbReference type="Proteomes" id="UP001642360">
    <property type="component" value="Unassembled WGS sequence"/>
</dbReference>
<dbReference type="PROSITE" id="PS50948">
    <property type="entry name" value="PAN"/>
    <property type="match status" value="1"/>
</dbReference>
<dbReference type="Pfam" id="PF00954">
    <property type="entry name" value="S_locus_glycop"/>
    <property type="match status" value="1"/>
</dbReference>
<dbReference type="CDD" id="cd01098">
    <property type="entry name" value="PAN_AP_plant"/>
    <property type="match status" value="1"/>
</dbReference>
<keyword evidence="3" id="KW-0325">Glycoprotein</keyword>
<evidence type="ECO:0000256" key="3">
    <source>
        <dbReference type="ARBA" id="ARBA00023180"/>
    </source>
</evidence>
<proteinExistence type="predicted"/>
<dbReference type="SMART" id="SM00473">
    <property type="entry name" value="PAN_AP"/>
    <property type="match status" value="1"/>
</dbReference>
<dbReference type="PROSITE" id="PS50927">
    <property type="entry name" value="BULB_LECTIN"/>
    <property type="match status" value="1"/>
</dbReference>
<feature type="domain" description="Bulb-type lectin" evidence="5">
    <location>
        <begin position="54"/>
        <end position="174"/>
    </location>
</feature>
<keyword evidence="2" id="KW-1015">Disulfide bond</keyword>
<comment type="caution">
    <text evidence="7">The sequence shown here is derived from an EMBL/GenBank/DDBJ whole genome shotgun (WGS) entry which is preliminary data.</text>
</comment>
<dbReference type="InterPro" id="IPR036426">
    <property type="entry name" value="Bulb-type_lectin_dom_sf"/>
</dbReference>
<feature type="domain" description="Apple" evidence="6">
    <location>
        <begin position="366"/>
        <end position="448"/>
    </location>
</feature>
<dbReference type="CDD" id="cd00054">
    <property type="entry name" value="EGF_CA"/>
    <property type="match status" value="1"/>
</dbReference>
<reference evidence="7 8" key="1">
    <citation type="submission" date="2024-02" db="EMBL/GenBank/DDBJ databases">
        <authorList>
            <person name="Vignale AGUSTIN F."/>
            <person name="Sosa J E."/>
            <person name="Modenutti C."/>
        </authorList>
    </citation>
    <scope>NUCLEOTIDE SEQUENCE [LARGE SCALE GENOMIC DNA]</scope>
</reference>
<dbReference type="AlphaFoldDB" id="A0ABC8TJQ2"/>
<sequence length="521" mass="58434">MLQLNPVDNTHHLPSSPARSIQRTMGIPDNKKLIPLQALVIMLVCFYLEFCTSIDTITSTQPIKDAETIVSIGKIFKLGFFRPGNSTNRYVGILYDIPVVTAVWVANREQPLNDSSGIVMISEDGNLVILNGEKEIIWSSNVSNPVANSSAQLLDTGNLVLRDNFSGRTVWESFQDPSDSFLQRMRIGYDAKTGERNLLTSWKSPSNPSIGTFSAGVDTLNIPQFFVRNGSHPYWRSGPWNGQIFIGVPRMYTFYLNGFNLVNDKEGSVYLAFTYANESTVVYYALNSEGTILEKYWVAGKEDWEVTWSTLENECDVYGKCGQFGSCNSLDSPVCTCLRGFEPKDKEEWSKGNWTSGCIRKTLLQCGNNTVNEEGKEDGFLKLETMKVPDFAEWSPALEDNCRSLCLSNCSCMAYSYYSGIGCMQWSGSLIDIQKFPQGGADLYIRVQYSELGRKQKVLRPLFEKAEVYPEYPTETRLQGSANQIKLEELPLYSFQKVANATENFHSDNKLGQGGFGPVYK</sequence>
<feature type="region of interest" description="Disordered" evidence="4">
    <location>
        <begin position="1"/>
        <end position="21"/>
    </location>
</feature>
<dbReference type="InterPro" id="IPR000858">
    <property type="entry name" value="S_locus_glycoprot_dom"/>
</dbReference>
<dbReference type="InterPro" id="IPR003609">
    <property type="entry name" value="Pan_app"/>
</dbReference>
<evidence type="ECO:0000256" key="4">
    <source>
        <dbReference type="SAM" id="MobiDB-lite"/>
    </source>
</evidence>
<evidence type="ECO:0000313" key="8">
    <source>
        <dbReference type="Proteomes" id="UP001642360"/>
    </source>
</evidence>
<dbReference type="SMART" id="SM00108">
    <property type="entry name" value="B_lectin"/>
    <property type="match status" value="1"/>
</dbReference>
<dbReference type="FunFam" id="2.90.10.10:FF:000001">
    <property type="entry name" value="G-type lectin S-receptor-like serine/threonine-protein kinase"/>
    <property type="match status" value="1"/>
</dbReference>
<organism evidence="7 8">
    <name type="scientific">Ilex paraguariensis</name>
    <name type="common">yerba mate</name>
    <dbReference type="NCBI Taxonomy" id="185542"/>
    <lineage>
        <taxon>Eukaryota</taxon>
        <taxon>Viridiplantae</taxon>
        <taxon>Streptophyta</taxon>
        <taxon>Embryophyta</taxon>
        <taxon>Tracheophyta</taxon>
        <taxon>Spermatophyta</taxon>
        <taxon>Magnoliopsida</taxon>
        <taxon>eudicotyledons</taxon>
        <taxon>Gunneridae</taxon>
        <taxon>Pentapetalae</taxon>
        <taxon>asterids</taxon>
        <taxon>campanulids</taxon>
        <taxon>Aquifoliales</taxon>
        <taxon>Aquifoliaceae</taxon>
        <taxon>Ilex</taxon>
    </lineage>
</organism>
<name>A0ABC8TJQ2_9AQUA</name>
<dbReference type="PANTHER" id="PTHR32444:SF198">
    <property type="entry name" value="BULB-TYPE LECTIN DOMAIN-CONTAINING PROTEIN"/>
    <property type="match status" value="1"/>
</dbReference>
<feature type="non-terminal residue" evidence="7">
    <location>
        <position position="521"/>
    </location>
</feature>
<evidence type="ECO:0000259" key="5">
    <source>
        <dbReference type="PROSITE" id="PS50927"/>
    </source>
</evidence>
<dbReference type="InterPro" id="IPR001480">
    <property type="entry name" value="Bulb-type_lectin_dom"/>
</dbReference>
<dbReference type="CDD" id="cd00028">
    <property type="entry name" value="B_lectin"/>
    <property type="match status" value="1"/>
</dbReference>
<dbReference type="Pfam" id="PF08276">
    <property type="entry name" value="PAN_2"/>
    <property type="match status" value="1"/>
</dbReference>
<dbReference type="PANTHER" id="PTHR32444">
    <property type="entry name" value="BULB-TYPE LECTIN DOMAIN-CONTAINING PROTEIN"/>
    <property type="match status" value="1"/>
</dbReference>
<dbReference type="EMBL" id="CAUOFW020004998">
    <property type="protein sequence ID" value="CAK9168061.1"/>
    <property type="molecule type" value="Genomic_DNA"/>
</dbReference>
<protein>
    <submittedName>
        <fullName evidence="7">Uncharacterized protein</fullName>
    </submittedName>
</protein>
<evidence type="ECO:0000256" key="1">
    <source>
        <dbReference type="ARBA" id="ARBA00022729"/>
    </source>
</evidence>
<keyword evidence="1" id="KW-0732">Signal</keyword>
<dbReference type="SUPFAM" id="SSF51110">
    <property type="entry name" value="alpha-D-mannose-specific plant lectins"/>
    <property type="match status" value="1"/>
</dbReference>
<evidence type="ECO:0000313" key="7">
    <source>
        <dbReference type="EMBL" id="CAK9168061.1"/>
    </source>
</evidence>
<evidence type="ECO:0000256" key="2">
    <source>
        <dbReference type="ARBA" id="ARBA00023157"/>
    </source>
</evidence>
<gene>
    <name evidence="7" type="ORF">ILEXP_LOCUS37390</name>
</gene>
<dbReference type="Gene3D" id="3.30.200.20">
    <property type="entry name" value="Phosphorylase Kinase, domain 1"/>
    <property type="match status" value="1"/>
</dbReference>
<dbReference type="Pfam" id="PF01453">
    <property type="entry name" value="B_lectin"/>
    <property type="match status" value="1"/>
</dbReference>